<protein>
    <recommendedName>
        <fullName evidence="2">Zn-dependent metallo-hydrolase RNA specificity domain-containing protein</fullName>
    </recommendedName>
</protein>
<organism evidence="1">
    <name type="scientific">marine sediment metagenome</name>
    <dbReference type="NCBI Taxonomy" id="412755"/>
    <lineage>
        <taxon>unclassified sequences</taxon>
        <taxon>metagenomes</taxon>
        <taxon>ecological metagenomes</taxon>
    </lineage>
</organism>
<sequence length="42" mass="4620">AREIKPEVLIPVHSEKPEFYVDNLSDSGIKVILPTEGGTVEI</sequence>
<dbReference type="AlphaFoldDB" id="X1LAI1"/>
<comment type="caution">
    <text evidence="1">The sequence shown here is derived from an EMBL/GenBank/DDBJ whole genome shotgun (WGS) entry which is preliminary data.</text>
</comment>
<proteinExistence type="predicted"/>
<reference evidence="1" key="1">
    <citation type="journal article" date="2014" name="Front. Microbiol.">
        <title>High frequency of phylogenetically diverse reductive dehalogenase-homologous genes in deep subseafloor sedimentary metagenomes.</title>
        <authorList>
            <person name="Kawai M."/>
            <person name="Futagami T."/>
            <person name="Toyoda A."/>
            <person name="Takaki Y."/>
            <person name="Nishi S."/>
            <person name="Hori S."/>
            <person name="Arai W."/>
            <person name="Tsubouchi T."/>
            <person name="Morono Y."/>
            <person name="Uchiyama I."/>
            <person name="Ito T."/>
            <person name="Fujiyama A."/>
            <person name="Inagaki F."/>
            <person name="Takami H."/>
        </authorList>
    </citation>
    <scope>NUCLEOTIDE SEQUENCE</scope>
    <source>
        <strain evidence="1">Expedition CK06-06</strain>
    </source>
</reference>
<dbReference type="EMBL" id="BARV01004168">
    <property type="protein sequence ID" value="GAI16078.1"/>
    <property type="molecule type" value="Genomic_DNA"/>
</dbReference>
<feature type="non-terminal residue" evidence="1">
    <location>
        <position position="1"/>
    </location>
</feature>
<evidence type="ECO:0008006" key="2">
    <source>
        <dbReference type="Google" id="ProtNLM"/>
    </source>
</evidence>
<name>X1LAI1_9ZZZZ</name>
<gene>
    <name evidence="1" type="ORF">S06H3_09448</name>
</gene>
<evidence type="ECO:0000313" key="1">
    <source>
        <dbReference type="EMBL" id="GAI16078.1"/>
    </source>
</evidence>
<accession>X1LAI1</accession>